<name>A0AAE0SN55_9BIVA</name>
<keyword evidence="2" id="KW-1185">Reference proteome</keyword>
<reference evidence="1" key="2">
    <citation type="journal article" date="2021" name="Genome Biol. Evol.">
        <title>Developing a high-quality reference genome for a parasitic bivalve with doubly uniparental inheritance (Bivalvia: Unionida).</title>
        <authorList>
            <person name="Smith C.H."/>
        </authorList>
    </citation>
    <scope>NUCLEOTIDE SEQUENCE</scope>
    <source>
        <strain evidence="1">CHS0354</strain>
        <tissue evidence="1">Mantle</tissue>
    </source>
</reference>
<dbReference type="EMBL" id="JAEAOA010000873">
    <property type="protein sequence ID" value="KAK3594746.1"/>
    <property type="molecule type" value="Genomic_DNA"/>
</dbReference>
<organism evidence="1 2">
    <name type="scientific">Potamilus streckersoni</name>
    <dbReference type="NCBI Taxonomy" id="2493646"/>
    <lineage>
        <taxon>Eukaryota</taxon>
        <taxon>Metazoa</taxon>
        <taxon>Spiralia</taxon>
        <taxon>Lophotrochozoa</taxon>
        <taxon>Mollusca</taxon>
        <taxon>Bivalvia</taxon>
        <taxon>Autobranchia</taxon>
        <taxon>Heteroconchia</taxon>
        <taxon>Palaeoheterodonta</taxon>
        <taxon>Unionida</taxon>
        <taxon>Unionoidea</taxon>
        <taxon>Unionidae</taxon>
        <taxon>Ambleminae</taxon>
        <taxon>Lampsilini</taxon>
        <taxon>Potamilus</taxon>
    </lineage>
</organism>
<gene>
    <name evidence="1" type="ORF">CHS0354_014173</name>
</gene>
<protein>
    <submittedName>
        <fullName evidence="1">Uncharacterized protein</fullName>
    </submittedName>
</protein>
<dbReference type="AlphaFoldDB" id="A0AAE0SN55"/>
<sequence length="124" mass="14063">MISQAFDLRLTYPCDHVTTTEKAANLRSNGILLWHTCRAIGRPSIGEVNGSKIRVIIVAIADERDVVEWRPFRNKSYRKVSISLQSTAIVLIRNEPRASCPPRDCGTHNRKIRQLNKVGLKIEI</sequence>
<evidence type="ECO:0000313" key="2">
    <source>
        <dbReference type="Proteomes" id="UP001195483"/>
    </source>
</evidence>
<comment type="caution">
    <text evidence="1">The sequence shown here is derived from an EMBL/GenBank/DDBJ whole genome shotgun (WGS) entry which is preliminary data.</text>
</comment>
<evidence type="ECO:0000313" key="1">
    <source>
        <dbReference type="EMBL" id="KAK3594746.1"/>
    </source>
</evidence>
<accession>A0AAE0SN55</accession>
<dbReference type="Proteomes" id="UP001195483">
    <property type="component" value="Unassembled WGS sequence"/>
</dbReference>
<proteinExistence type="predicted"/>
<reference evidence="1" key="3">
    <citation type="submission" date="2023-05" db="EMBL/GenBank/DDBJ databases">
        <authorList>
            <person name="Smith C.H."/>
        </authorList>
    </citation>
    <scope>NUCLEOTIDE SEQUENCE</scope>
    <source>
        <strain evidence="1">CHS0354</strain>
        <tissue evidence="1">Mantle</tissue>
    </source>
</reference>
<reference evidence="1" key="1">
    <citation type="journal article" date="2021" name="Genome Biol. Evol.">
        <title>A High-Quality Reference Genome for a Parasitic Bivalve with Doubly Uniparental Inheritance (Bivalvia: Unionida).</title>
        <authorList>
            <person name="Smith C.H."/>
        </authorList>
    </citation>
    <scope>NUCLEOTIDE SEQUENCE</scope>
    <source>
        <strain evidence="1">CHS0354</strain>
    </source>
</reference>